<keyword evidence="8 10" id="KW-1133">Transmembrane helix</keyword>
<feature type="transmembrane region" description="Helical" evidence="10">
    <location>
        <begin position="27"/>
        <end position="44"/>
    </location>
</feature>
<comment type="caution">
    <text evidence="11">The sequence shown here is derived from an EMBL/GenBank/DDBJ whole genome shotgun (WGS) entry which is preliminary data.</text>
</comment>
<dbReference type="SUPFAM" id="SSF103054">
    <property type="entry name" value="General secretion pathway protein M, EpsM"/>
    <property type="match status" value="1"/>
</dbReference>
<keyword evidence="7" id="KW-0653">Protein transport</keyword>
<evidence type="ECO:0000313" key="11">
    <source>
        <dbReference type="EMBL" id="MEN3070262.1"/>
    </source>
</evidence>
<reference evidence="11 12" key="1">
    <citation type="journal article" date="2018" name="Int. J. Syst. Evol. Microbiol.">
        <title>Uliginosibacterium sediminicola sp. nov., isolated from freshwater sediment.</title>
        <authorList>
            <person name="Hwang W.M."/>
            <person name="Kim S.M."/>
            <person name="Kang K."/>
            <person name="Ahn T.Y."/>
        </authorList>
    </citation>
    <scope>NUCLEOTIDE SEQUENCE [LARGE SCALE GENOMIC DNA]</scope>
    <source>
        <strain evidence="11 12">M1-21</strain>
    </source>
</reference>
<evidence type="ECO:0000313" key="12">
    <source>
        <dbReference type="Proteomes" id="UP001410394"/>
    </source>
</evidence>
<proteinExistence type="inferred from homology"/>
<evidence type="ECO:0000256" key="4">
    <source>
        <dbReference type="ARBA" id="ARBA00022475"/>
    </source>
</evidence>
<keyword evidence="9 10" id="KW-0472">Membrane</keyword>
<dbReference type="Pfam" id="PF04612">
    <property type="entry name" value="T2SSM"/>
    <property type="match status" value="1"/>
</dbReference>
<sequence length="165" mass="18163">MKSPQTLHPLQQLRSLLARLSARERRILLIGSILLALTLLWLLHDWQSRTRQQLDVALPRTEAQLARMQTEAAELARLRNLPAPPISDLPQLLGSVQSSATARGFALLVRSDGNQLIAQGKGIAFDSFIPWLADTQRNNGLRVVYLDVSQGSGGVTVEVRLMPAA</sequence>
<keyword evidence="6 10" id="KW-0812">Transmembrane</keyword>
<dbReference type="Proteomes" id="UP001410394">
    <property type="component" value="Unassembled WGS sequence"/>
</dbReference>
<comment type="subcellular location">
    <subcellularLocation>
        <location evidence="1">Cell inner membrane</location>
        <topology evidence="1">Single-pass membrane protein</topology>
    </subcellularLocation>
</comment>
<evidence type="ECO:0000256" key="3">
    <source>
        <dbReference type="ARBA" id="ARBA00022448"/>
    </source>
</evidence>
<keyword evidence="4" id="KW-1003">Cell membrane</keyword>
<evidence type="ECO:0000256" key="9">
    <source>
        <dbReference type="ARBA" id="ARBA00023136"/>
    </source>
</evidence>
<comment type="similarity">
    <text evidence="2">Belongs to the GSP M family.</text>
</comment>
<keyword evidence="3" id="KW-0813">Transport</keyword>
<evidence type="ECO:0000256" key="10">
    <source>
        <dbReference type="SAM" id="Phobius"/>
    </source>
</evidence>
<organism evidence="11 12">
    <name type="scientific">Uliginosibacterium sediminicola</name>
    <dbReference type="NCBI Taxonomy" id="2024550"/>
    <lineage>
        <taxon>Bacteria</taxon>
        <taxon>Pseudomonadati</taxon>
        <taxon>Pseudomonadota</taxon>
        <taxon>Betaproteobacteria</taxon>
        <taxon>Rhodocyclales</taxon>
        <taxon>Zoogloeaceae</taxon>
        <taxon>Uliginosibacterium</taxon>
    </lineage>
</organism>
<gene>
    <name evidence="11" type="primary">gspM</name>
    <name evidence="11" type="ORF">ABDB84_17390</name>
</gene>
<evidence type="ECO:0000256" key="1">
    <source>
        <dbReference type="ARBA" id="ARBA00004377"/>
    </source>
</evidence>
<evidence type="ECO:0000256" key="2">
    <source>
        <dbReference type="ARBA" id="ARBA00010637"/>
    </source>
</evidence>
<evidence type="ECO:0000256" key="8">
    <source>
        <dbReference type="ARBA" id="ARBA00022989"/>
    </source>
</evidence>
<dbReference type="RefSeq" id="WP_345921036.1">
    <property type="nucleotide sequence ID" value="NZ_JBDIVE010000011.1"/>
</dbReference>
<protein>
    <submittedName>
        <fullName evidence="11">Type II secretion system protein GspM</fullName>
    </submittedName>
</protein>
<dbReference type="InterPro" id="IPR007690">
    <property type="entry name" value="T2SS_GspM"/>
</dbReference>
<evidence type="ECO:0000256" key="6">
    <source>
        <dbReference type="ARBA" id="ARBA00022692"/>
    </source>
</evidence>
<dbReference type="EMBL" id="JBDIVE010000011">
    <property type="protein sequence ID" value="MEN3070262.1"/>
    <property type="molecule type" value="Genomic_DNA"/>
</dbReference>
<name>A0ABU9Z2R8_9RHOO</name>
<dbReference type="Gene3D" id="3.30.1360.100">
    <property type="entry name" value="General secretion pathway protein M, EpsM"/>
    <property type="match status" value="1"/>
</dbReference>
<evidence type="ECO:0000256" key="7">
    <source>
        <dbReference type="ARBA" id="ARBA00022927"/>
    </source>
</evidence>
<dbReference type="InterPro" id="IPR023229">
    <property type="entry name" value="T2SS_M_periplasmic_sf"/>
</dbReference>
<keyword evidence="5" id="KW-0997">Cell inner membrane</keyword>
<accession>A0ABU9Z2R8</accession>
<keyword evidence="12" id="KW-1185">Reference proteome</keyword>
<evidence type="ECO:0000256" key="5">
    <source>
        <dbReference type="ARBA" id="ARBA00022519"/>
    </source>
</evidence>